<evidence type="ECO:0000313" key="1">
    <source>
        <dbReference type="EMBL" id="MSU02381.1"/>
    </source>
</evidence>
<evidence type="ECO:0000313" key="2">
    <source>
        <dbReference type="Proteomes" id="UP000469523"/>
    </source>
</evidence>
<accession>A0A6N7XJX7</accession>
<gene>
    <name evidence="1" type="ORF">FYJ83_13020</name>
</gene>
<dbReference type="SUPFAM" id="SSF51182">
    <property type="entry name" value="RmlC-like cupins"/>
    <property type="match status" value="1"/>
</dbReference>
<dbReference type="InterPro" id="IPR010282">
    <property type="entry name" value="Uncharacterised_HutD/Ves"/>
</dbReference>
<dbReference type="Pfam" id="PF05962">
    <property type="entry name" value="HutD"/>
    <property type="match status" value="1"/>
</dbReference>
<dbReference type="InterPro" id="IPR014710">
    <property type="entry name" value="RmlC-like_jellyroll"/>
</dbReference>
<dbReference type="Gene3D" id="2.60.120.10">
    <property type="entry name" value="Jelly Rolls"/>
    <property type="match status" value="1"/>
</dbReference>
<protein>
    <submittedName>
        <fullName evidence="1">HutD family protein</fullName>
    </submittedName>
</protein>
<reference evidence="1 2" key="1">
    <citation type="submission" date="2019-09" db="EMBL/GenBank/DDBJ databases">
        <title>In-depth cultivation of the pig gut microbiome towards novel bacterial diversity and tailored functional studies.</title>
        <authorList>
            <person name="Wylensek D."/>
            <person name="Hitch T.C.A."/>
            <person name="Clavel T."/>
        </authorList>
    </citation>
    <scope>NUCLEOTIDE SEQUENCE [LARGE SCALE GENOMIC DNA]</scope>
    <source>
        <strain evidence="1 2">WCA3-693-APC-4?</strain>
    </source>
</reference>
<dbReference type="PANTHER" id="PTHR37943">
    <property type="entry name" value="PROTEIN VES"/>
    <property type="match status" value="1"/>
</dbReference>
<dbReference type="PANTHER" id="PTHR37943:SF1">
    <property type="entry name" value="PROTEIN VES"/>
    <property type="match status" value="1"/>
</dbReference>
<comment type="caution">
    <text evidence="1">The sequence shown here is derived from an EMBL/GenBank/DDBJ whole genome shotgun (WGS) entry which is preliminary data.</text>
</comment>
<dbReference type="EMBL" id="VUNQ01000031">
    <property type="protein sequence ID" value="MSU02381.1"/>
    <property type="molecule type" value="Genomic_DNA"/>
</dbReference>
<organism evidence="1 2">
    <name type="scientific">Tissierella pigra</name>
    <dbReference type="NCBI Taxonomy" id="2607614"/>
    <lineage>
        <taxon>Bacteria</taxon>
        <taxon>Bacillati</taxon>
        <taxon>Bacillota</taxon>
        <taxon>Tissierellia</taxon>
        <taxon>Tissierellales</taxon>
        <taxon>Tissierellaceae</taxon>
        <taxon>Tissierella</taxon>
    </lineage>
</organism>
<dbReference type="InterPro" id="IPR011051">
    <property type="entry name" value="RmlC_Cupin_sf"/>
</dbReference>
<dbReference type="Proteomes" id="UP000469523">
    <property type="component" value="Unassembled WGS sequence"/>
</dbReference>
<name>A0A6N7XJX7_9FIRM</name>
<sequence length="212" mass="24910">MYHVQDYENNKENRMEIKTRLIKEDDYIMTEWSGGKTTQIFIYPEGSNYKELNFKFRLSSATVELEKSEFTKLEGVNRFITSLDNGLKLTHNHKKYINLKPFEVYEFDGGIDTTSYGMARDFNLMLRDGVEGQLESIYIDKECLIVEEVPSDFKEVFYFIYACDNEVYVDIKEDTKPISPFQTLLVRSNNNILNLKLRSEKPVNILIAKIYI</sequence>
<proteinExistence type="predicted"/>
<keyword evidence="2" id="KW-1185">Reference proteome</keyword>
<dbReference type="AlphaFoldDB" id="A0A6N7XJX7"/>